<proteinExistence type="predicted"/>
<keyword evidence="2" id="KW-1185">Reference proteome</keyword>
<evidence type="ECO:0000313" key="2">
    <source>
        <dbReference type="Proteomes" id="UP001597374"/>
    </source>
</evidence>
<dbReference type="Proteomes" id="UP001597374">
    <property type="component" value="Unassembled WGS sequence"/>
</dbReference>
<dbReference type="RefSeq" id="WP_250428408.1">
    <property type="nucleotide sequence ID" value="NZ_JALPRR010000001.1"/>
</dbReference>
<reference evidence="2" key="1">
    <citation type="journal article" date="2019" name="Int. J. Syst. Evol. Microbiol.">
        <title>The Global Catalogue of Microorganisms (GCM) 10K type strain sequencing project: providing services to taxonomists for standard genome sequencing and annotation.</title>
        <authorList>
            <consortium name="The Broad Institute Genomics Platform"/>
            <consortium name="The Broad Institute Genome Sequencing Center for Infectious Disease"/>
            <person name="Wu L."/>
            <person name="Ma J."/>
        </authorList>
    </citation>
    <scope>NUCLEOTIDE SEQUENCE [LARGE SCALE GENOMIC DNA]</scope>
    <source>
        <strain evidence="2">CGMCC 4.1782</strain>
    </source>
</reference>
<name>A0ABW5CVY7_9BACT</name>
<sequence length="173" mass="19178">MNKKALLVLVVLTIIGITFYTYLGGFTKPTVTIATSKTMYVAGVPFEGSMKDEKLQNAFKMSADVLQKGSLKGTLGNIYYNDPEKSGDSLRAFIGIIIPDSTAKLPNGYTLRTVPGGRKVIHAEANANLALLPRKLYTAAFDYAKEEKLKMEEFYVEWFPEEDQGVLEVLVKQ</sequence>
<dbReference type="SUPFAM" id="SSF55136">
    <property type="entry name" value="Probable bacterial effector-binding domain"/>
    <property type="match status" value="1"/>
</dbReference>
<dbReference type="EMBL" id="JBHUIM010000001">
    <property type="protein sequence ID" value="MFD2246626.1"/>
    <property type="molecule type" value="Genomic_DNA"/>
</dbReference>
<dbReference type="InterPro" id="IPR011256">
    <property type="entry name" value="Reg_factor_effector_dom_sf"/>
</dbReference>
<dbReference type="Gene3D" id="3.20.80.10">
    <property type="entry name" value="Regulatory factor, effector binding domain"/>
    <property type="match status" value="1"/>
</dbReference>
<comment type="caution">
    <text evidence="1">The sequence shown here is derived from an EMBL/GenBank/DDBJ whole genome shotgun (WGS) entry which is preliminary data.</text>
</comment>
<evidence type="ECO:0000313" key="1">
    <source>
        <dbReference type="EMBL" id="MFD2246626.1"/>
    </source>
</evidence>
<protein>
    <submittedName>
        <fullName evidence="1">GyrI-like domain-containing protein</fullName>
    </submittedName>
</protein>
<gene>
    <name evidence="1" type="ORF">ACFSKP_10200</name>
</gene>
<accession>A0ABW5CVY7</accession>
<organism evidence="1 2">
    <name type="scientific">Pontibacter ruber</name>
    <dbReference type="NCBI Taxonomy" id="1343895"/>
    <lineage>
        <taxon>Bacteria</taxon>
        <taxon>Pseudomonadati</taxon>
        <taxon>Bacteroidota</taxon>
        <taxon>Cytophagia</taxon>
        <taxon>Cytophagales</taxon>
        <taxon>Hymenobacteraceae</taxon>
        <taxon>Pontibacter</taxon>
    </lineage>
</organism>